<feature type="transmembrane region" description="Helical" evidence="2">
    <location>
        <begin position="247"/>
        <end position="264"/>
    </location>
</feature>
<sequence length="265" mass="28284">MFPSRMCMVGCFVPVLLGALQVDGKSRSEQHNLVERAGSDWWRVILKIPNVDAIIAEIANLPSHVAKGLKSLCENSGSVCQTVTNVMYKFKSFPGEIISKITSICSHDLTTCTMLASKATPLASVPLSILSNVLELCDGSPQTCVDQITRLIMQQDVPLASVAPAPVPPASVPSASVPPASGQAPRPHVQPTRAVSSEGGNTTVKPLESEGDSKPPPHYVPTTGPHKKDANFSHSPNGASPTRRQRFPHAVLMACVILLGYFIFQ</sequence>
<keyword evidence="2" id="KW-0472">Membrane</keyword>
<accession>A0AAV2HAA2</accession>
<keyword evidence="5" id="KW-1185">Reference proteome</keyword>
<evidence type="ECO:0000313" key="4">
    <source>
        <dbReference type="EMBL" id="CAL1528936.1"/>
    </source>
</evidence>
<reference evidence="4 5" key="1">
    <citation type="submission" date="2024-04" db="EMBL/GenBank/DDBJ databases">
        <authorList>
            <consortium name="Genoscope - CEA"/>
            <person name="William W."/>
        </authorList>
    </citation>
    <scope>NUCLEOTIDE SEQUENCE [LARGE SCALE GENOMIC DNA]</scope>
</reference>
<feature type="signal peptide" evidence="3">
    <location>
        <begin position="1"/>
        <end position="18"/>
    </location>
</feature>
<evidence type="ECO:0000256" key="3">
    <source>
        <dbReference type="SAM" id="SignalP"/>
    </source>
</evidence>
<evidence type="ECO:0000313" key="5">
    <source>
        <dbReference type="Proteomes" id="UP001497497"/>
    </source>
</evidence>
<keyword evidence="2" id="KW-0812">Transmembrane</keyword>
<proteinExistence type="predicted"/>
<dbReference type="AlphaFoldDB" id="A0AAV2HAA2"/>
<dbReference type="Proteomes" id="UP001497497">
    <property type="component" value="Unassembled WGS sequence"/>
</dbReference>
<keyword evidence="3" id="KW-0732">Signal</keyword>
<evidence type="ECO:0000256" key="1">
    <source>
        <dbReference type="SAM" id="MobiDB-lite"/>
    </source>
</evidence>
<feature type="compositionally biased region" description="Polar residues" evidence="1">
    <location>
        <begin position="193"/>
        <end position="204"/>
    </location>
</feature>
<feature type="compositionally biased region" description="Polar residues" evidence="1">
    <location>
        <begin position="232"/>
        <end position="242"/>
    </location>
</feature>
<organism evidence="4 5">
    <name type="scientific">Lymnaea stagnalis</name>
    <name type="common">Great pond snail</name>
    <name type="synonym">Helix stagnalis</name>
    <dbReference type="NCBI Taxonomy" id="6523"/>
    <lineage>
        <taxon>Eukaryota</taxon>
        <taxon>Metazoa</taxon>
        <taxon>Spiralia</taxon>
        <taxon>Lophotrochozoa</taxon>
        <taxon>Mollusca</taxon>
        <taxon>Gastropoda</taxon>
        <taxon>Heterobranchia</taxon>
        <taxon>Euthyneura</taxon>
        <taxon>Panpulmonata</taxon>
        <taxon>Hygrophila</taxon>
        <taxon>Lymnaeoidea</taxon>
        <taxon>Lymnaeidae</taxon>
        <taxon>Lymnaea</taxon>
    </lineage>
</organism>
<protein>
    <submittedName>
        <fullName evidence="4">Uncharacterized protein</fullName>
    </submittedName>
</protein>
<gene>
    <name evidence="4" type="ORF">GSLYS_00003106001</name>
</gene>
<keyword evidence="2" id="KW-1133">Transmembrane helix</keyword>
<feature type="chain" id="PRO_5043359912" evidence="3">
    <location>
        <begin position="19"/>
        <end position="265"/>
    </location>
</feature>
<feature type="compositionally biased region" description="Low complexity" evidence="1">
    <location>
        <begin position="172"/>
        <end position="181"/>
    </location>
</feature>
<comment type="caution">
    <text evidence="4">The sequence shown here is derived from an EMBL/GenBank/DDBJ whole genome shotgun (WGS) entry which is preliminary data.</text>
</comment>
<feature type="region of interest" description="Disordered" evidence="1">
    <location>
        <begin position="168"/>
        <end position="243"/>
    </location>
</feature>
<evidence type="ECO:0000256" key="2">
    <source>
        <dbReference type="SAM" id="Phobius"/>
    </source>
</evidence>
<dbReference type="EMBL" id="CAXITT010000040">
    <property type="protein sequence ID" value="CAL1528936.1"/>
    <property type="molecule type" value="Genomic_DNA"/>
</dbReference>
<name>A0AAV2HAA2_LYMST</name>